<dbReference type="EC" id="4.2.1.108" evidence="3 8"/>
<dbReference type="UniPathway" id="UPA00067">
    <property type="reaction ID" value="UER00123"/>
</dbReference>
<evidence type="ECO:0000313" key="10">
    <source>
        <dbReference type="Proteomes" id="UP000283993"/>
    </source>
</evidence>
<comment type="catalytic activity">
    <reaction evidence="7 8">
        <text>(2S)-4-acetamido-2-aminobutanoate = L-ectoine + H2O</text>
        <dbReference type="Rhea" id="RHEA:17281"/>
        <dbReference type="ChEBI" id="CHEBI:15377"/>
        <dbReference type="ChEBI" id="CHEBI:58515"/>
        <dbReference type="ChEBI" id="CHEBI:58929"/>
        <dbReference type="EC" id="4.2.1.108"/>
    </reaction>
</comment>
<dbReference type="GO" id="GO:0033990">
    <property type="term" value="F:ectoine synthase activity"/>
    <property type="evidence" value="ECO:0007669"/>
    <property type="project" value="UniProtKB-EC"/>
</dbReference>
<evidence type="ECO:0000256" key="3">
    <source>
        <dbReference type="ARBA" id="ARBA00013192"/>
    </source>
</evidence>
<dbReference type="EMBL" id="AYKH01000006">
    <property type="protein sequence ID" value="ROO28997.1"/>
    <property type="molecule type" value="Genomic_DNA"/>
</dbReference>
<dbReference type="InterPro" id="IPR014710">
    <property type="entry name" value="RmlC-like_jellyroll"/>
</dbReference>
<dbReference type="PANTHER" id="PTHR39289:SF1">
    <property type="entry name" value="L-ECTOINE SYNTHASE"/>
    <property type="match status" value="1"/>
</dbReference>
<dbReference type="AlphaFoldDB" id="A0A423PTT1"/>
<dbReference type="PANTHER" id="PTHR39289">
    <property type="match status" value="1"/>
</dbReference>
<comment type="similarity">
    <text evidence="2 8">Belongs to the ectoine synthase family.</text>
</comment>
<dbReference type="NCBIfam" id="NF009806">
    <property type="entry name" value="PRK13290.1"/>
    <property type="match status" value="1"/>
</dbReference>
<gene>
    <name evidence="8 9" type="primary">ectC</name>
    <name evidence="9" type="ORF">SAOR_04295</name>
</gene>
<comment type="function">
    <text evidence="8">Catalyzes the circularization of gamma-N-acetyl-alpha,gamma-diaminobutyric acid (ADABA) to ectoine (1,4,5,6-tetrahydro-2-methyl-4-pyrimidine carboxylic acid), which is an excellent osmoprotectant.</text>
</comment>
<evidence type="ECO:0000256" key="2">
    <source>
        <dbReference type="ARBA" id="ARBA00009637"/>
    </source>
</evidence>
<evidence type="ECO:0000256" key="8">
    <source>
        <dbReference type="HAMAP-Rule" id="MF_01255"/>
    </source>
</evidence>
<evidence type="ECO:0000256" key="7">
    <source>
        <dbReference type="ARBA" id="ARBA00048714"/>
    </source>
</evidence>
<dbReference type="Pfam" id="PF06339">
    <property type="entry name" value="Ectoine_synth"/>
    <property type="match status" value="1"/>
</dbReference>
<dbReference type="Gene3D" id="2.60.120.10">
    <property type="entry name" value="Jelly Rolls"/>
    <property type="match status" value="1"/>
</dbReference>
<dbReference type="RefSeq" id="WP_123590393.1">
    <property type="nucleotide sequence ID" value="NZ_AYKH01000006.1"/>
</dbReference>
<evidence type="ECO:0000256" key="4">
    <source>
        <dbReference type="ARBA" id="ARBA00019707"/>
    </source>
</evidence>
<comment type="caution">
    <text evidence="9">The sequence shown here is derived from an EMBL/GenBank/DDBJ whole genome shotgun (WGS) entry which is preliminary data.</text>
</comment>
<dbReference type="CDD" id="cd06978">
    <property type="entry name" value="cupin_EctC"/>
    <property type="match status" value="1"/>
</dbReference>
<name>A0A423PTT1_9GAMM</name>
<proteinExistence type="inferred from homology"/>
<comment type="pathway">
    <text evidence="1 8">Amine and polyamine biosynthesis; ectoine biosynthesis; L-ectoine from L-aspartate 4-semialdehyde: step 3/3.</text>
</comment>
<evidence type="ECO:0000256" key="1">
    <source>
        <dbReference type="ARBA" id="ARBA00005181"/>
    </source>
</evidence>
<dbReference type="InterPro" id="IPR011051">
    <property type="entry name" value="RmlC_Cupin_sf"/>
</dbReference>
<dbReference type="Proteomes" id="UP000283993">
    <property type="component" value="Unassembled WGS sequence"/>
</dbReference>
<dbReference type="GO" id="GO:0019491">
    <property type="term" value="P:ectoine biosynthetic process"/>
    <property type="evidence" value="ECO:0007669"/>
    <property type="project" value="UniProtKB-UniRule"/>
</dbReference>
<accession>A0A423PTT1</accession>
<keyword evidence="5 8" id="KW-0456">Lyase</keyword>
<dbReference type="HAMAP" id="MF_01255">
    <property type="entry name" value="Ectoine_synth"/>
    <property type="match status" value="1"/>
</dbReference>
<dbReference type="SUPFAM" id="SSF51182">
    <property type="entry name" value="RmlC-like cupins"/>
    <property type="match status" value="1"/>
</dbReference>
<organism evidence="9 10">
    <name type="scientific">Salinisphaera orenii MK-B5</name>
    <dbReference type="NCBI Taxonomy" id="856730"/>
    <lineage>
        <taxon>Bacteria</taxon>
        <taxon>Pseudomonadati</taxon>
        <taxon>Pseudomonadota</taxon>
        <taxon>Gammaproteobacteria</taxon>
        <taxon>Salinisphaerales</taxon>
        <taxon>Salinisphaeraceae</taxon>
        <taxon>Salinisphaera</taxon>
    </lineage>
</organism>
<evidence type="ECO:0000313" key="9">
    <source>
        <dbReference type="EMBL" id="ROO28997.1"/>
    </source>
</evidence>
<reference evidence="9 10" key="1">
    <citation type="submission" date="2013-10" db="EMBL/GenBank/DDBJ databases">
        <title>Salinisphaera orenii MK-B5 Genome Sequencing.</title>
        <authorList>
            <person name="Lai Q."/>
            <person name="Li C."/>
            <person name="Shao Z."/>
        </authorList>
    </citation>
    <scope>NUCLEOTIDE SEQUENCE [LARGE SCALE GENOMIC DNA]</scope>
    <source>
        <strain evidence="9 10">MK-B5</strain>
    </source>
</reference>
<keyword evidence="10" id="KW-1185">Reference proteome</keyword>
<sequence>MKIVRTEDLRGTDREVVSPDGWTSVRWLLASDGMGFSFHETTFPPGLEFDMWYKYHYEAVFCYQGEGTLVNRDTGEEHKIEPGTVYALDNHDRHTLKAKTELKLVCAFNPPVTGREIHDEDGAYVPPQDQ</sequence>
<dbReference type="InterPro" id="IPR010462">
    <property type="entry name" value="Ectoine_synth"/>
</dbReference>
<protein>
    <recommendedName>
        <fullName evidence="4 8">L-ectoine synthase</fullName>
        <ecNumber evidence="3 8">4.2.1.108</ecNumber>
    </recommendedName>
    <alternativeName>
        <fullName evidence="6 8">N-acetyldiaminobutyrate dehydratase</fullName>
    </alternativeName>
</protein>
<evidence type="ECO:0000256" key="5">
    <source>
        <dbReference type="ARBA" id="ARBA00023239"/>
    </source>
</evidence>
<evidence type="ECO:0000256" key="6">
    <source>
        <dbReference type="ARBA" id="ARBA00033271"/>
    </source>
</evidence>